<protein>
    <submittedName>
        <fullName evidence="2">Uncharacterized protein</fullName>
    </submittedName>
</protein>
<accession>A0AA40F6L0</accession>
<gene>
    <name evidence="2" type="ORF">B0T18DRAFT_426382</name>
</gene>
<reference evidence="2" key="1">
    <citation type="submission" date="2023-06" db="EMBL/GenBank/DDBJ databases">
        <title>Genome-scale phylogeny and comparative genomics of the fungal order Sordariales.</title>
        <authorList>
            <consortium name="Lawrence Berkeley National Laboratory"/>
            <person name="Hensen N."/>
            <person name="Bonometti L."/>
            <person name="Westerberg I."/>
            <person name="Brannstrom I.O."/>
            <person name="Guillou S."/>
            <person name="Cros-Aarteil S."/>
            <person name="Calhoun S."/>
            <person name="Haridas S."/>
            <person name="Kuo A."/>
            <person name="Mondo S."/>
            <person name="Pangilinan J."/>
            <person name="Riley R."/>
            <person name="LaButti K."/>
            <person name="Andreopoulos B."/>
            <person name="Lipzen A."/>
            <person name="Chen C."/>
            <person name="Yanf M."/>
            <person name="Daum C."/>
            <person name="Ng V."/>
            <person name="Clum A."/>
            <person name="Steindorff A."/>
            <person name="Ohm R."/>
            <person name="Martin F."/>
            <person name="Silar P."/>
            <person name="Natvig D."/>
            <person name="Lalanne C."/>
            <person name="Gautier V."/>
            <person name="Ament-velasquez S.L."/>
            <person name="Kruys A."/>
            <person name="Hutchinson M.I."/>
            <person name="Powell A.J."/>
            <person name="Barry K."/>
            <person name="Miller A.N."/>
            <person name="Grigoriev I.V."/>
            <person name="Debuchy R."/>
            <person name="Gladieux P."/>
            <person name="Thoren M.H."/>
            <person name="Johannesson H."/>
        </authorList>
    </citation>
    <scope>NUCLEOTIDE SEQUENCE</scope>
    <source>
        <strain evidence="2">SMH3187-1</strain>
    </source>
</reference>
<organism evidence="2 3">
    <name type="scientific">Schizothecium vesticola</name>
    <dbReference type="NCBI Taxonomy" id="314040"/>
    <lineage>
        <taxon>Eukaryota</taxon>
        <taxon>Fungi</taxon>
        <taxon>Dikarya</taxon>
        <taxon>Ascomycota</taxon>
        <taxon>Pezizomycotina</taxon>
        <taxon>Sordariomycetes</taxon>
        <taxon>Sordariomycetidae</taxon>
        <taxon>Sordariales</taxon>
        <taxon>Schizotheciaceae</taxon>
        <taxon>Schizothecium</taxon>
    </lineage>
</organism>
<feature type="signal peptide" evidence="1">
    <location>
        <begin position="1"/>
        <end position="30"/>
    </location>
</feature>
<evidence type="ECO:0000313" key="3">
    <source>
        <dbReference type="Proteomes" id="UP001172155"/>
    </source>
</evidence>
<dbReference type="AlphaFoldDB" id="A0AA40F6L0"/>
<sequence>MGLSNFITGFQRTLIPLLLSSILHTTSIRGCEIPDENAIPCPVRWCENPETDFLCQPSDSSSFSGVNKSTCDSRTTKVFSHPGAPHTTVTLFQTNETWQHSPFRDPVLAALHSAIDDSLALFGTHAGTPGLPLVIQATVSLAADPARAPVTWQSAFNKALLSPSQGNICHLSIAFPAESQPVTPLLLRQLQRHFIRNLYYCVVQYHHPGMWWSLLHDELHDSLGTPWWRAGIANFFATSLRPTTPEDLAGRPFWQEVYPEEYFAVAQPRHRAMASAILWHWALQAGWTVERVSRWMAGHEVTWNWNLEQTVLAADADIRELFHGFGRAYVEGGIRYAAGNKTIVVVRPEPIFDFEFWWNAEVVKDVVKFEADDGSLDLVPGLEVRPWVVTVVEVPIAREQIVNASMSMGDYVIGNDGLRRSLTEEERETLAGDLQWSYRRKGTVELTRGPQAGMNSWARIVTQSAENATLAEREEPMVFEFVLTVTGDYMETQILFKVEPGMI</sequence>
<keyword evidence="1" id="KW-0732">Signal</keyword>
<name>A0AA40F6L0_9PEZI</name>
<dbReference type="Proteomes" id="UP001172155">
    <property type="component" value="Unassembled WGS sequence"/>
</dbReference>
<dbReference type="EMBL" id="JAUKUD010000002">
    <property type="protein sequence ID" value="KAK0751791.1"/>
    <property type="molecule type" value="Genomic_DNA"/>
</dbReference>
<evidence type="ECO:0000256" key="1">
    <source>
        <dbReference type="SAM" id="SignalP"/>
    </source>
</evidence>
<feature type="chain" id="PRO_5041339920" evidence="1">
    <location>
        <begin position="31"/>
        <end position="503"/>
    </location>
</feature>
<evidence type="ECO:0000313" key="2">
    <source>
        <dbReference type="EMBL" id="KAK0751791.1"/>
    </source>
</evidence>
<comment type="caution">
    <text evidence="2">The sequence shown here is derived from an EMBL/GenBank/DDBJ whole genome shotgun (WGS) entry which is preliminary data.</text>
</comment>
<proteinExistence type="predicted"/>
<keyword evidence="3" id="KW-1185">Reference proteome</keyword>